<proteinExistence type="predicted"/>
<sequence>MSESVFNGKFTSGKFAGQPVYAPYFWDQVKRGMADDKNGNVYLFDITPKDVDKFSDLDKFEVVRLYDDGNGFVTVEAGYDDED</sequence>
<reference evidence="1" key="1">
    <citation type="journal article" date="2015" name="Nature">
        <title>Complex archaea that bridge the gap between prokaryotes and eukaryotes.</title>
        <authorList>
            <person name="Spang A."/>
            <person name="Saw J.H."/>
            <person name="Jorgensen S.L."/>
            <person name="Zaremba-Niedzwiedzka K."/>
            <person name="Martijn J."/>
            <person name="Lind A.E."/>
            <person name="van Eijk R."/>
            <person name="Schleper C."/>
            <person name="Guy L."/>
            <person name="Ettema T.J."/>
        </authorList>
    </citation>
    <scope>NUCLEOTIDE SEQUENCE</scope>
</reference>
<dbReference type="EMBL" id="LAZR01001504">
    <property type="protein sequence ID" value="KKN43542.1"/>
    <property type="molecule type" value="Genomic_DNA"/>
</dbReference>
<protein>
    <submittedName>
        <fullName evidence="1">Uncharacterized protein</fullName>
    </submittedName>
</protein>
<evidence type="ECO:0000313" key="1">
    <source>
        <dbReference type="EMBL" id="KKN43542.1"/>
    </source>
</evidence>
<gene>
    <name evidence="1" type="ORF">LCGC14_0701890</name>
</gene>
<dbReference type="AlphaFoldDB" id="A0A0F9R2W8"/>
<comment type="caution">
    <text evidence="1">The sequence shown here is derived from an EMBL/GenBank/DDBJ whole genome shotgun (WGS) entry which is preliminary data.</text>
</comment>
<name>A0A0F9R2W8_9ZZZZ</name>
<organism evidence="1">
    <name type="scientific">marine sediment metagenome</name>
    <dbReference type="NCBI Taxonomy" id="412755"/>
    <lineage>
        <taxon>unclassified sequences</taxon>
        <taxon>metagenomes</taxon>
        <taxon>ecological metagenomes</taxon>
    </lineage>
</organism>
<accession>A0A0F9R2W8</accession>